<dbReference type="RefSeq" id="WP_168021871.1">
    <property type="nucleotide sequence ID" value="NZ_JAATEP010000096.1"/>
</dbReference>
<protein>
    <submittedName>
        <fullName evidence="1">Uncharacterized protein</fullName>
    </submittedName>
</protein>
<comment type="caution">
    <text evidence="1">The sequence shown here is derived from an EMBL/GenBank/DDBJ whole genome shotgun (WGS) entry which is preliminary data.</text>
</comment>
<dbReference type="EMBL" id="JAATEP010000096">
    <property type="protein sequence ID" value="NJP98564.1"/>
    <property type="molecule type" value="Genomic_DNA"/>
</dbReference>
<dbReference type="Proteomes" id="UP000696294">
    <property type="component" value="Unassembled WGS sequence"/>
</dbReference>
<feature type="non-terminal residue" evidence="1">
    <location>
        <position position="61"/>
    </location>
</feature>
<name>A0ABX1BPP0_9ACTN</name>
<evidence type="ECO:0000313" key="1">
    <source>
        <dbReference type="EMBL" id="NJP98564.1"/>
    </source>
</evidence>
<gene>
    <name evidence="1" type="ORF">HCN51_55670</name>
</gene>
<proteinExistence type="predicted"/>
<accession>A0ABX1BPP0</accession>
<reference evidence="1 2" key="1">
    <citation type="submission" date="2020-03" db="EMBL/GenBank/DDBJ databases">
        <title>WGS of actinomycetes isolated from Thailand.</title>
        <authorList>
            <person name="Thawai C."/>
        </authorList>
    </citation>
    <scope>NUCLEOTIDE SEQUENCE [LARGE SCALE GENOMIC DNA]</scope>
    <source>
        <strain evidence="1 2">FMUSA5-5</strain>
    </source>
</reference>
<organism evidence="1 2">
    <name type="scientific">Nonomuraea composti</name>
    <dbReference type="NCBI Taxonomy" id="2720023"/>
    <lineage>
        <taxon>Bacteria</taxon>
        <taxon>Bacillati</taxon>
        <taxon>Actinomycetota</taxon>
        <taxon>Actinomycetes</taxon>
        <taxon>Streptosporangiales</taxon>
        <taxon>Streptosporangiaceae</taxon>
        <taxon>Nonomuraea</taxon>
    </lineage>
</organism>
<keyword evidence="2" id="KW-1185">Reference proteome</keyword>
<sequence>MSLAEASERRGEVYDSFREWIADVVEETRRGMGQAPPDAIRPDTARCPVDHLEHRLTDLDN</sequence>
<evidence type="ECO:0000313" key="2">
    <source>
        <dbReference type="Proteomes" id="UP000696294"/>
    </source>
</evidence>